<protein>
    <submittedName>
        <fullName evidence="6">Radical SAM domain containing protein</fullName>
    </submittedName>
</protein>
<proteinExistence type="predicted"/>
<dbReference type="EMBL" id="CP003219">
    <property type="protein sequence ID" value="AEW93922.1"/>
    <property type="molecule type" value="Genomic_DNA"/>
</dbReference>
<dbReference type="SFLD" id="SFLDG01386">
    <property type="entry name" value="main_SPASM_domain-containing"/>
    <property type="match status" value="1"/>
</dbReference>
<sequence length="377" mass="41604">MTPPDATPFRSFILKTANRCNIDCDYCYVFNSRDQAWRHLPARMSTEVARAAARRIGEHATTHGLNTAHVVFHGGEPLLVGPRHMAELLAVFRDGIPETTVVRFELQTNGTLLTEAWLDLFEQYQVAVGVSLDGPPEANDRHRLTGTARSSAASAVRGIELLRSRPRLFAGLLAVVDLANDPVEVHDHLAGFGPPVIDFNLPHGTHDDPPHRHDPSVPEYGMWMSRVYDAWIAGTEHRHSVRMLEDIVALSSGVRGSVETLGLAPPTSVVIESDGTIEGVDTLRSVTEGASRLGLDVFSHSFDKASRHPKLRYRHDGSTALADKCRSCPLVEVCGGGYLPHRFSSSRGYRNPSVYCADLEYLIRHVQDSLQQHGWSL</sequence>
<evidence type="ECO:0000259" key="5">
    <source>
        <dbReference type="PROSITE" id="PS51918"/>
    </source>
</evidence>
<evidence type="ECO:0000313" key="7">
    <source>
        <dbReference type="Proteomes" id="UP000007842"/>
    </source>
</evidence>
<organism evidence="6 7">
    <name type="scientific">Streptantibioticus cattleyicolor (strain ATCC 35852 / DSM 46488 / JCM 4925 / NBRC 14057 / NRRL 8057)</name>
    <name type="common">Streptomyces cattleya</name>
    <dbReference type="NCBI Taxonomy" id="1003195"/>
    <lineage>
        <taxon>Bacteria</taxon>
        <taxon>Bacillati</taxon>
        <taxon>Actinomycetota</taxon>
        <taxon>Actinomycetes</taxon>
        <taxon>Kitasatosporales</taxon>
        <taxon>Streptomycetaceae</taxon>
        <taxon>Streptantibioticus</taxon>
    </lineage>
</organism>
<reference evidence="7" key="1">
    <citation type="submission" date="2011-12" db="EMBL/GenBank/DDBJ databases">
        <title>Complete genome sequence of Streptomyces cattleya strain DSM 46488.</title>
        <authorList>
            <person name="Ou H.-Y."/>
            <person name="Li P."/>
            <person name="Zhao C."/>
            <person name="O'Hagan D."/>
            <person name="Deng Z."/>
        </authorList>
    </citation>
    <scope>NUCLEOTIDE SEQUENCE [LARGE SCALE GENOMIC DNA]</scope>
    <source>
        <strain evidence="7">ATCC 35852 / DSM 46488 / JCM 4925 / NBRC 14057 / NRRL 8057</strain>
    </source>
</reference>
<keyword evidence="1" id="KW-0949">S-adenosyl-L-methionine</keyword>
<keyword evidence="4" id="KW-0411">Iron-sulfur</keyword>
<keyword evidence="7" id="KW-1185">Reference proteome</keyword>
<dbReference type="Proteomes" id="UP000007842">
    <property type="component" value="Chromosome"/>
</dbReference>
<evidence type="ECO:0000256" key="2">
    <source>
        <dbReference type="ARBA" id="ARBA00022723"/>
    </source>
</evidence>
<dbReference type="HOGENOM" id="CLU_009273_10_2_11"/>
<dbReference type="PANTHER" id="PTHR43273">
    <property type="entry name" value="ANAEROBIC SULFATASE-MATURATING ENZYME HOMOLOG ASLB-RELATED"/>
    <property type="match status" value="1"/>
</dbReference>
<dbReference type="InterPro" id="IPR013785">
    <property type="entry name" value="Aldolase_TIM"/>
</dbReference>
<dbReference type="KEGG" id="sct:SCAT_1547"/>
<dbReference type="SFLD" id="SFLDS00029">
    <property type="entry name" value="Radical_SAM"/>
    <property type="match status" value="1"/>
</dbReference>
<accession>G8X236</accession>
<dbReference type="GO" id="GO:0051536">
    <property type="term" value="F:iron-sulfur cluster binding"/>
    <property type="evidence" value="ECO:0007669"/>
    <property type="project" value="UniProtKB-KW"/>
</dbReference>
<dbReference type="AlphaFoldDB" id="F8JNY0"/>
<gene>
    <name evidence="6" type="ordered locus">SCATT_15510</name>
</gene>
<dbReference type="SFLD" id="SFLDG01072">
    <property type="entry name" value="dehydrogenase_like"/>
    <property type="match status" value="1"/>
</dbReference>
<dbReference type="KEGG" id="scy:SCATT_15510"/>
<keyword evidence="3" id="KW-0408">Iron</keyword>
<dbReference type="RefSeq" id="WP_014142305.1">
    <property type="nucleotide sequence ID" value="NC_016111.1"/>
</dbReference>
<evidence type="ECO:0000256" key="1">
    <source>
        <dbReference type="ARBA" id="ARBA00022691"/>
    </source>
</evidence>
<dbReference type="PATRIC" id="fig|1003195.11.peg.3121"/>
<evidence type="ECO:0000313" key="6">
    <source>
        <dbReference type="EMBL" id="AEW93922.1"/>
    </source>
</evidence>
<dbReference type="InterPro" id="IPR058240">
    <property type="entry name" value="rSAM_sf"/>
</dbReference>
<accession>F8JNY0</accession>
<evidence type="ECO:0000256" key="4">
    <source>
        <dbReference type="ARBA" id="ARBA00023014"/>
    </source>
</evidence>
<dbReference type="STRING" id="1003195.SCATT_15510"/>
<dbReference type="InterPro" id="IPR023867">
    <property type="entry name" value="Sulphatase_maturase_rSAM"/>
</dbReference>
<dbReference type="GO" id="GO:0016491">
    <property type="term" value="F:oxidoreductase activity"/>
    <property type="evidence" value="ECO:0007669"/>
    <property type="project" value="InterPro"/>
</dbReference>
<dbReference type="InterPro" id="IPR026335">
    <property type="entry name" value="rSAM_SPASM_FxsB"/>
</dbReference>
<dbReference type="InterPro" id="IPR007197">
    <property type="entry name" value="rSAM"/>
</dbReference>
<dbReference type="SFLD" id="SFLDG01067">
    <property type="entry name" value="SPASM/twitch_domain_containing"/>
    <property type="match status" value="1"/>
</dbReference>
<dbReference type="Pfam" id="PF04055">
    <property type="entry name" value="Radical_SAM"/>
    <property type="match status" value="1"/>
</dbReference>
<dbReference type="SUPFAM" id="SSF102114">
    <property type="entry name" value="Radical SAM enzymes"/>
    <property type="match status" value="1"/>
</dbReference>
<keyword evidence="2" id="KW-0479">Metal-binding</keyword>
<dbReference type="OrthoDB" id="9782387at2"/>
<dbReference type="PANTHER" id="PTHR43273:SF8">
    <property type="entry name" value="RADICAL SAM DOMAIN PROTEIN"/>
    <property type="match status" value="1"/>
</dbReference>
<dbReference type="eggNOG" id="COG0641">
    <property type="taxonomic scope" value="Bacteria"/>
</dbReference>
<dbReference type="GO" id="GO:0046872">
    <property type="term" value="F:metal ion binding"/>
    <property type="evidence" value="ECO:0007669"/>
    <property type="project" value="UniProtKB-KW"/>
</dbReference>
<dbReference type="PROSITE" id="PS51918">
    <property type="entry name" value="RADICAL_SAM"/>
    <property type="match status" value="1"/>
</dbReference>
<dbReference type="CDD" id="cd01335">
    <property type="entry name" value="Radical_SAM"/>
    <property type="match status" value="1"/>
</dbReference>
<feature type="domain" description="Radical SAM core" evidence="5">
    <location>
        <begin position="6"/>
        <end position="233"/>
    </location>
</feature>
<dbReference type="Gene3D" id="3.20.20.70">
    <property type="entry name" value="Aldolase class I"/>
    <property type="match status" value="1"/>
</dbReference>
<dbReference type="NCBIfam" id="TIGR04269">
    <property type="entry name" value="SAM_SPASM_FxsB"/>
    <property type="match status" value="1"/>
</dbReference>
<evidence type="ECO:0000256" key="3">
    <source>
        <dbReference type="ARBA" id="ARBA00023004"/>
    </source>
</evidence>
<name>F8JNY0_STREN</name>